<keyword evidence="2" id="KW-1185">Reference proteome</keyword>
<protein>
    <submittedName>
        <fullName evidence="1">Uncharacterized protein</fullName>
    </submittedName>
</protein>
<evidence type="ECO:0000313" key="1">
    <source>
        <dbReference type="EMBL" id="GAA0170693.1"/>
    </source>
</evidence>
<name>A0AAV3R404_LITER</name>
<dbReference type="AlphaFoldDB" id="A0AAV3R404"/>
<sequence>MDMFLKQLQDDPVYKYIHEQKLFNDCPPRRMMLGYESQQHRAITGVIDRCRSAEKYPLSQDQAGRRQTSALELGGAVCSSKVTLMRKSLRKPSEVLSGKVIADAASISLTFLKKPYNLSCRSGKLPNPI</sequence>
<dbReference type="EMBL" id="BAABME010007355">
    <property type="protein sequence ID" value="GAA0170693.1"/>
    <property type="molecule type" value="Genomic_DNA"/>
</dbReference>
<reference evidence="1 2" key="1">
    <citation type="submission" date="2024-01" db="EMBL/GenBank/DDBJ databases">
        <title>The complete chloroplast genome sequence of Lithospermum erythrorhizon: insights into the phylogenetic relationship among Boraginaceae species and the maternal lineages of purple gromwells.</title>
        <authorList>
            <person name="Okada T."/>
            <person name="Watanabe K."/>
        </authorList>
    </citation>
    <scope>NUCLEOTIDE SEQUENCE [LARGE SCALE GENOMIC DNA]</scope>
</reference>
<comment type="caution">
    <text evidence="1">The sequence shown here is derived from an EMBL/GenBank/DDBJ whole genome shotgun (WGS) entry which is preliminary data.</text>
</comment>
<proteinExistence type="predicted"/>
<evidence type="ECO:0000313" key="2">
    <source>
        <dbReference type="Proteomes" id="UP001454036"/>
    </source>
</evidence>
<accession>A0AAV3R404</accession>
<dbReference type="Proteomes" id="UP001454036">
    <property type="component" value="Unassembled WGS sequence"/>
</dbReference>
<organism evidence="1 2">
    <name type="scientific">Lithospermum erythrorhizon</name>
    <name type="common">Purple gromwell</name>
    <name type="synonym">Lithospermum officinale var. erythrorhizon</name>
    <dbReference type="NCBI Taxonomy" id="34254"/>
    <lineage>
        <taxon>Eukaryota</taxon>
        <taxon>Viridiplantae</taxon>
        <taxon>Streptophyta</taxon>
        <taxon>Embryophyta</taxon>
        <taxon>Tracheophyta</taxon>
        <taxon>Spermatophyta</taxon>
        <taxon>Magnoliopsida</taxon>
        <taxon>eudicotyledons</taxon>
        <taxon>Gunneridae</taxon>
        <taxon>Pentapetalae</taxon>
        <taxon>asterids</taxon>
        <taxon>lamiids</taxon>
        <taxon>Boraginales</taxon>
        <taxon>Boraginaceae</taxon>
        <taxon>Boraginoideae</taxon>
        <taxon>Lithospermeae</taxon>
        <taxon>Lithospermum</taxon>
    </lineage>
</organism>
<gene>
    <name evidence="1" type="ORF">LIER_24898</name>
</gene>